<gene>
    <name evidence="8" type="ORF">PLBR_LOCUS9197</name>
</gene>
<dbReference type="CDD" id="cd07440">
    <property type="entry name" value="RGS"/>
    <property type="match status" value="1"/>
</dbReference>
<dbReference type="Gene3D" id="1.10.167.10">
    <property type="entry name" value="Regulator of G-protein Signalling 4, domain 2"/>
    <property type="match status" value="1"/>
</dbReference>
<feature type="transmembrane region" description="Helical" evidence="6">
    <location>
        <begin position="234"/>
        <end position="251"/>
    </location>
</feature>
<proteinExistence type="predicted"/>
<dbReference type="InterPro" id="IPR024041">
    <property type="entry name" value="NH4_transpt_AmtB-like_dom"/>
</dbReference>
<evidence type="ECO:0000256" key="4">
    <source>
        <dbReference type="ARBA" id="ARBA00023136"/>
    </source>
</evidence>
<dbReference type="GO" id="GO:0008519">
    <property type="term" value="F:ammonium channel activity"/>
    <property type="evidence" value="ECO:0007669"/>
    <property type="project" value="InterPro"/>
</dbReference>
<organism evidence="8 9">
    <name type="scientific">Plasmodiophora brassicae</name>
    <name type="common">Clubroot disease agent</name>
    <dbReference type="NCBI Taxonomy" id="37360"/>
    <lineage>
        <taxon>Eukaryota</taxon>
        <taxon>Sar</taxon>
        <taxon>Rhizaria</taxon>
        <taxon>Endomyxa</taxon>
        <taxon>Phytomyxea</taxon>
        <taxon>Plasmodiophorida</taxon>
        <taxon>Plasmodiophoridae</taxon>
        <taxon>Plasmodiophora</taxon>
    </lineage>
</organism>
<evidence type="ECO:0000256" key="2">
    <source>
        <dbReference type="ARBA" id="ARBA00022692"/>
    </source>
</evidence>
<dbReference type="AlphaFoldDB" id="A0A3P3YP41"/>
<evidence type="ECO:0000256" key="3">
    <source>
        <dbReference type="ARBA" id="ARBA00022989"/>
    </source>
</evidence>
<dbReference type="PROSITE" id="PS50132">
    <property type="entry name" value="RGS"/>
    <property type="match status" value="1"/>
</dbReference>
<dbReference type="Gene3D" id="1.10.3430.10">
    <property type="entry name" value="Ammonium transporter AmtB like domains"/>
    <property type="match status" value="1"/>
</dbReference>
<evidence type="ECO:0000259" key="7">
    <source>
        <dbReference type="PROSITE" id="PS50132"/>
    </source>
</evidence>
<dbReference type="Proteomes" id="UP000290189">
    <property type="component" value="Unassembled WGS sequence"/>
</dbReference>
<dbReference type="GO" id="GO:0005886">
    <property type="term" value="C:plasma membrane"/>
    <property type="evidence" value="ECO:0007669"/>
    <property type="project" value="TreeGrafter"/>
</dbReference>
<keyword evidence="8" id="KW-0496">Mitochondrion</keyword>
<dbReference type="GO" id="GO:0097272">
    <property type="term" value="P:ammonium homeostasis"/>
    <property type="evidence" value="ECO:0007669"/>
    <property type="project" value="TreeGrafter"/>
</dbReference>
<keyword evidence="2 6" id="KW-0812">Transmembrane</keyword>
<feature type="transmembrane region" description="Helical" evidence="6">
    <location>
        <begin position="192"/>
        <end position="213"/>
    </location>
</feature>
<feature type="compositionally biased region" description="Polar residues" evidence="5">
    <location>
        <begin position="623"/>
        <end position="642"/>
    </location>
</feature>
<dbReference type="InterPro" id="IPR044926">
    <property type="entry name" value="RGS_subdomain_2"/>
</dbReference>
<dbReference type="InterPro" id="IPR036305">
    <property type="entry name" value="RGS_sf"/>
</dbReference>
<dbReference type="InterPro" id="IPR029020">
    <property type="entry name" value="Ammonium/urea_transptr"/>
</dbReference>
<keyword evidence="4 6" id="KW-0472">Membrane</keyword>
<feature type="region of interest" description="Disordered" evidence="5">
    <location>
        <begin position="585"/>
        <end position="642"/>
    </location>
</feature>
<feature type="transmembrane region" description="Helical" evidence="6">
    <location>
        <begin position="94"/>
        <end position="113"/>
    </location>
</feature>
<keyword evidence="3 6" id="KW-1133">Transmembrane helix</keyword>
<dbReference type="PANTHER" id="PTHR11730">
    <property type="entry name" value="AMMONIUM TRANSPORTER"/>
    <property type="match status" value="1"/>
</dbReference>
<feature type="transmembrane region" description="Helical" evidence="6">
    <location>
        <begin position="12"/>
        <end position="33"/>
    </location>
</feature>
<dbReference type="EMBL" id="OVEO01000020">
    <property type="protein sequence ID" value="SPR01982.1"/>
    <property type="molecule type" value="Genomic_DNA"/>
</dbReference>
<dbReference type="SUPFAM" id="SSF111352">
    <property type="entry name" value="Ammonium transporter"/>
    <property type="match status" value="1"/>
</dbReference>
<feature type="compositionally biased region" description="Low complexity" evidence="5">
    <location>
        <begin position="599"/>
        <end position="609"/>
    </location>
</feature>
<evidence type="ECO:0000256" key="1">
    <source>
        <dbReference type="ARBA" id="ARBA00004141"/>
    </source>
</evidence>
<accession>A0A3P3YP41</accession>
<comment type="subcellular location">
    <subcellularLocation>
        <location evidence="1">Membrane</location>
        <topology evidence="1">Multi-pass membrane protein</topology>
    </subcellularLocation>
</comment>
<dbReference type="Pfam" id="PF00615">
    <property type="entry name" value="RGS"/>
    <property type="match status" value="1"/>
</dbReference>
<feature type="transmembrane region" description="Helical" evidence="6">
    <location>
        <begin position="388"/>
        <end position="410"/>
    </location>
</feature>
<dbReference type="Pfam" id="PF00909">
    <property type="entry name" value="Ammonium_transp"/>
    <property type="match status" value="1"/>
</dbReference>
<evidence type="ECO:0000313" key="9">
    <source>
        <dbReference type="Proteomes" id="UP000290189"/>
    </source>
</evidence>
<feature type="transmembrane region" description="Helical" evidence="6">
    <location>
        <begin position="354"/>
        <end position="376"/>
    </location>
</feature>
<dbReference type="PANTHER" id="PTHR11730:SF58">
    <property type="entry name" value="AMMONIUM TRANSPORTER"/>
    <property type="match status" value="1"/>
</dbReference>
<feature type="transmembrane region" description="Helical" evidence="6">
    <location>
        <begin position="271"/>
        <end position="289"/>
    </location>
</feature>
<protein>
    <recommendedName>
        <fullName evidence="7">RGS domain-containing protein</fullName>
    </recommendedName>
</protein>
<sequence>MTDQVASSLDTSWVLQNAVMVLTMQAGSTFLQVGLTRTKFVGITILKNMTCMAVMVITFGIAGYAFAFGSGSSTGATTFVGLRYFGLDGVPSSMYGHAFFHMALAVTAMTIVAAGCCERIFCKPYLIYAAVFGTIIYPPVAQSVQARRSANVRSWGLTARARVCADSAVWSAEGFLSASNPSPALPVGAMDFAGAGVVHLCAGVAALTSCLICGPRDGFLDENGHAKRTTTTSYANAGIGCILLWIGFFAFNCGSTNGISTPTQEDQAGRIALTTSGASAGAVLASVCIDQVRSGQMDIMKCMRSCLAALVAIASSCHSVEPWASCLIGAGAGVVADALDSALLRFKVDDPIGIVPVHLGGGLWGLLAAGIFAHRYGTGVIYGDGRLLLSQVVAILFETAWAGALSFATFRLIDRYLGLNESVAKGVETFGELDVEQARMLNVDHAMLANQGVRMMVTDPKQAALLSRFVQHCRKEYCDEQVAFLIEAQRDLAYARSVAPDDLPARTPDLLARKAALFREFIRKGGTRQININAKLHDVIQERLGDPEFDTIAMAMEEIFAMLQNGPFARFWVLEQARIHQRRMARRGARKVAPGGAGADSDSTDAGAGRATTPSNRKRGSAYNVSGQREPTASSTDQQPEP</sequence>
<dbReference type="SUPFAM" id="SSF48097">
    <property type="entry name" value="Regulator of G-protein signaling, RGS"/>
    <property type="match status" value="1"/>
</dbReference>
<name>A0A3P3YP41_PLABS</name>
<feature type="transmembrane region" description="Helical" evidence="6">
    <location>
        <begin position="45"/>
        <end position="67"/>
    </location>
</feature>
<evidence type="ECO:0000313" key="8">
    <source>
        <dbReference type="EMBL" id="SPR01982.1"/>
    </source>
</evidence>
<reference evidence="8 9" key="1">
    <citation type="submission" date="2018-03" db="EMBL/GenBank/DDBJ databases">
        <authorList>
            <person name="Fogelqvist J."/>
        </authorList>
    </citation>
    <scope>NUCLEOTIDE SEQUENCE [LARGE SCALE GENOMIC DNA]</scope>
</reference>
<evidence type="ECO:0000256" key="6">
    <source>
        <dbReference type="SAM" id="Phobius"/>
    </source>
</evidence>
<geneLocation type="mitochondrion" evidence="8"/>
<feature type="transmembrane region" description="Helical" evidence="6">
    <location>
        <begin position="125"/>
        <end position="144"/>
    </location>
</feature>
<dbReference type="InterPro" id="IPR016137">
    <property type="entry name" value="RGS"/>
</dbReference>
<evidence type="ECO:0000256" key="5">
    <source>
        <dbReference type="SAM" id="MobiDB-lite"/>
    </source>
</evidence>
<feature type="domain" description="RGS" evidence="7">
    <location>
        <begin position="469"/>
        <end position="571"/>
    </location>
</feature>